<dbReference type="KEGG" id="ali:AZOLI_1778"/>
<gene>
    <name evidence="2" type="ordered locus">AZOLI_1778</name>
</gene>
<keyword evidence="1" id="KW-0472">Membrane</keyword>
<keyword evidence="1" id="KW-0812">Transmembrane</keyword>
<evidence type="ECO:0000313" key="2">
    <source>
        <dbReference type="EMBL" id="CBS87043.1"/>
    </source>
</evidence>
<dbReference type="Proteomes" id="UP000005667">
    <property type="component" value="Chromosome"/>
</dbReference>
<dbReference type="AlphaFoldDB" id="G7Z7S3"/>
<accession>G7Z7S3</accession>
<sequence>MDNLPLPIPDVGETLTRISILSPAAQVAAVIVLGCVAVAWIWTRRPQPGPGNETFQLVITSMTEQAKATNALAEQVERVVEQNAAILARLQVGAVEKVS</sequence>
<dbReference type="STRING" id="862719.AZOLI_1778"/>
<reference evidence="3" key="1">
    <citation type="journal article" date="2011" name="PLoS Genet.">
        <title>Azospirillum genomes reveal transition of bacteria from aquatic to terrestrial environments.</title>
        <authorList>
            <person name="Wisniewski-Dye F."/>
            <person name="Borziak K."/>
            <person name="Khalsa-Moyers G."/>
            <person name="Alexandre G."/>
            <person name="Sukharnikov L.O."/>
            <person name="Wuichet K."/>
            <person name="Hurst G.B."/>
            <person name="McDonald W.H."/>
            <person name="Robertson J.S."/>
            <person name="Barbe V."/>
            <person name="Calteau A."/>
            <person name="Rouy Z."/>
            <person name="Mangenot S."/>
            <person name="Prigent-Combaret C."/>
            <person name="Normand P."/>
            <person name="Boyer M."/>
            <person name="Siguier P."/>
            <person name="Dessaux Y."/>
            <person name="Elmerich C."/>
            <person name="Condemine G."/>
            <person name="Krishnen G."/>
            <person name="Kennedy I."/>
            <person name="Paterson A.H."/>
            <person name="Gonzalez V."/>
            <person name="Mavingui P."/>
            <person name="Zhulin I.B."/>
        </authorList>
    </citation>
    <scope>NUCLEOTIDE SEQUENCE [LARGE SCALE GENOMIC DNA]</scope>
    <source>
        <strain evidence="3">4B</strain>
    </source>
</reference>
<evidence type="ECO:0000313" key="3">
    <source>
        <dbReference type="Proteomes" id="UP000005667"/>
    </source>
</evidence>
<feature type="transmembrane region" description="Helical" evidence="1">
    <location>
        <begin position="20"/>
        <end position="42"/>
    </location>
</feature>
<protein>
    <submittedName>
        <fullName evidence="2">Uncharacterized protein</fullName>
    </submittedName>
</protein>
<proteinExistence type="predicted"/>
<keyword evidence="1" id="KW-1133">Transmembrane helix</keyword>
<dbReference type="RefSeq" id="WP_014248051.1">
    <property type="nucleotide sequence ID" value="NC_016622.1"/>
</dbReference>
<organism evidence="2 3">
    <name type="scientific">Azospirillum lipoferum (strain 4B)</name>
    <dbReference type="NCBI Taxonomy" id="862719"/>
    <lineage>
        <taxon>Bacteria</taxon>
        <taxon>Pseudomonadati</taxon>
        <taxon>Pseudomonadota</taxon>
        <taxon>Alphaproteobacteria</taxon>
        <taxon>Rhodospirillales</taxon>
        <taxon>Azospirillaceae</taxon>
        <taxon>Azospirillum</taxon>
    </lineage>
</organism>
<dbReference type="OrthoDB" id="7306333at2"/>
<evidence type="ECO:0000256" key="1">
    <source>
        <dbReference type="SAM" id="Phobius"/>
    </source>
</evidence>
<name>G7Z7S3_AZOL4</name>
<dbReference type="EMBL" id="FQ311868">
    <property type="protein sequence ID" value="CBS87043.1"/>
    <property type="molecule type" value="Genomic_DNA"/>
</dbReference>
<keyword evidence="3" id="KW-1185">Reference proteome</keyword>
<dbReference type="HOGENOM" id="CLU_2314369_0_0_5"/>